<name>C7NPX0_HALUD</name>
<dbReference type="HOGENOM" id="CLU_2204058_0_0_2"/>
<keyword evidence="1" id="KW-0812">Transmembrane</keyword>
<keyword evidence="1" id="KW-0472">Membrane</keyword>
<evidence type="ECO:0000256" key="1">
    <source>
        <dbReference type="SAM" id="Phobius"/>
    </source>
</evidence>
<dbReference type="EMBL" id="CP001687">
    <property type="protein sequence ID" value="ACV10417.1"/>
    <property type="molecule type" value="Genomic_DNA"/>
</dbReference>
<evidence type="ECO:0000259" key="2">
    <source>
        <dbReference type="Pfam" id="PF07790"/>
    </source>
</evidence>
<dbReference type="InterPro" id="IPR012859">
    <property type="entry name" value="Pilin_N_archaeal"/>
</dbReference>
<keyword evidence="1" id="KW-1133">Transmembrane helix</keyword>
<dbReference type="eggNOG" id="arCOG02416">
    <property type="taxonomic scope" value="Archaea"/>
</dbReference>
<dbReference type="RefSeq" id="WP_012795294.1">
    <property type="nucleotide sequence ID" value="NC_013158.1"/>
</dbReference>
<protein>
    <recommendedName>
        <fullName evidence="2">Archaeal Type IV pilin N-terminal domain-containing protein</fullName>
    </recommendedName>
</protein>
<organism evidence="3 4">
    <name type="scientific">Halorhabdus utahensis (strain DSM 12940 / JCM 11049 / AX-2)</name>
    <dbReference type="NCBI Taxonomy" id="519442"/>
    <lineage>
        <taxon>Archaea</taxon>
        <taxon>Methanobacteriati</taxon>
        <taxon>Methanobacteriota</taxon>
        <taxon>Stenosarchaea group</taxon>
        <taxon>Halobacteria</taxon>
        <taxon>Halobacteriales</taxon>
        <taxon>Haloarculaceae</taxon>
        <taxon>Halorhabdus</taxon>
    </lineage>
</organism>
<keyword evidence="4" id="KW-1185">Reference proteome</keyword>
<sequence length="127" mass="13223">MHSNIPQPSANRGVISILALLVVFGSAFLGTFVLSLGPEQPTAPNAQLDFEADDSGTVTITHSGGDAIYRSEIEIRSPGSVDEWPEGPITAGDEITVSGLESGAEITIVWHSPDDGVSAVIATYEVS</sequence>
<dbReference type="Proteomes" id="UP000002071">
    <property type="component" value="Chromosome"/>
</dbReference>
<dbReference type="OrthoDB" id="118020at2157"/>
<dbReference type="AlphaFoldDB" id="C7NPX0"/>
<gene>
    <name evidence="3" type="ordered locus">Huta_0229</name>
</gene>
<reference evidence="3 4" key="1">
    <citation type="journal article" date="2009" name="Stand. Genomic Sci.">
        <title>Complete genome sequence of Halorhabdus utahensis type strain (AX-2).</title>
        <authorList>
            <person name="Anderson I."/>
            <person name="Tindall B.J."/>
            <person name="Pomrenke H."/>
            <person name="Goker M."/>
            <person name="Lapidus A."/>
            <person name="Nolan M."/>
            <person name="Copeland A."/>
            <person name="Glavina Del Rio T."/>
            <person name="Chen F."/>
            <person name="Tice H."/>
            <person name="Cheng J.F."/>
            <person name="Lucas S."/>
            <person name="Chertkov O."/>
            <person name="Bruce D."/>
            <person name="Brettin T."/>
            <person name="Detter J.C."/>
            <person name="Han C."/>
            <person name="Goodwin L."/>
            <person name="Land M."/>
            <person name="Hauser L."/>
            <person name="Chang Y.J."/>
            <person name="Jeffries C.D."/>
            <person name="Pitluck S."/>
            <person name="Pati A."/>
            <person name="Mavromatis K."/>
            <person name="Ivanova N."/>
            <person name="Ovchinnikova G."/>
            <person name="Chen A."/>
            <person name="Palaniappan K."/>
            <person name="Chain P."/>
            <person name="Rohde M."/>
            <person name="Bristow J."/>
            <person name="Eisen J.A."/>
            <person name="Markowitz V."/>
            <person name="Hugenholtz P."/>
            <person name="Kyrpides N.C."/>
            <person name="Klenk H.P."/>
        </authorList>
    </citation>
    <scope>NUCLEOTIDE SEQUENCE [LARGE SCALE GENOMIC DNA]</scope>
    <source>
        <strain evidence="4">DSM 12940 / JCM 11049 / AX-2</strain>
    </source>
</reference>
<dbReference type="Pfam" id="PF07790">
    <property type="entry name" value="Pilin_N"/>
    <property type="match status" value="1"/>
</dbReference>
<dbReference type="GeneID" id="8382491"/>
<proteinExistence type="predicted"/>
<evidence type="ECO:0000313" key="4">
    <source>
        <dbReference type="Proteomes" id="UP000002071"/>
    </source>
</evidence>
<feature type="transmembrane region" description="Helical" evidence="1">
    <location>
        <begin position="12"/>
        <end position="37"/>
    </location>
</feature>
<feature type="domain" description="Archaeal Type IV pilin N-terminal" evidence="2">
    <location>
        <begin position="13"/>
        <end position="76"/>
    </location>
</feature>
<evidence type="ECO:0000313" key="3">
    <source>
        <dbReference type="EMBL" id="ACV10417.1"/>
    </source>
</evidence>
<dbReference type="KEGG" id="hut:Huta_0229"/>
<accession>C7NPX0</accession>
<dbReference type="STRING" id="519442.Huta_0229"/>